<proteinExistence type="predicted"/>
<dbReference type="InterPro" id="IPR003838">
    <property type="entry name" value="ABC3_permease_C"/>
</dbReference>
<dbReference type="EMBL" id="CP046566">
    <property type="protein sequence ID" value="QGW28624.1"/>
    <property type="molecule type" value="Genomic_DNA"/>
</dbReference>
<dbReference type="Pfam" id="PF12704">
    <property type="entry name" value="MacB_PCD"/>
    <property type="match status" value="1"/>
</dbReference>
<evidence type="ECO:0000313" key="10">
    <source>
        <dbReference type="Proteomes" id="UP000426027"/>
    </source>
</evidence>
<comment type="subcellular location">
    <subcellularLocation>
        <location evidence="1">Cell membrane</location>
        <topology evidence="1">Multi-pass membrane protein</topology>
    </subcellularLocation>
</comment>
<keyword evidence="10" id="KW-1185">Reference proteome</keyword>
<evidence type="ECO:0000259" key="8">
    <source>
        <dbReference type="Pfam" id="PF12704"/>
    </source>
</evidence>
<dbReference type="Pfam" id="PF02687">
    <property type="entry name" value="FtsX"/>
    <property type="match status" value="1"/>
</dbReference>
<dbReference type="GO" id="GO:0005886">
    <property type="term" value="C:plasma membrane"/>
    <property type="evidence" value="ECO:0007669"/>
    <property type="project" value="UniProtKB-SubCell"/>
</dbReference>
<dbReference type="PANTHER" id="PTHR30572:SF15">
    <property type="entry name" value="ABC TRANSPORTER PERMEASE"/>
    <property type="match status" value="1"/>
</dbReference>
<feature type="transmembrane region" description="Helical" evidence="6">
    <location>
        <begin position="291"/>
        <end position="316"/>
    </location>
</feature>
<keyword evidence="4 6" id="KW-1133">Transmembrane helix</keyword>
<dbReference type="KEGG" id="fls:GLV81_11420"/>
<evidence type="ECO:0000259" key="7">
    <source>
        <dbReference type="Pfam" id="PF02687"/>
    </source>
</evidence>
<protein>
    <submittedName>
        <fullName evidence="9">FtsX-like permease family protein</fullName>
    </submittedName>
</protein>
<feature type="transmembrane region" description="Helical" evidence="6">
    <location>
        <begin position="346"/>
        <end position="370"/>
    </location>
</feature>
<feature type="transmembrane region" description="Helical" evidence="6">
    <location>
        <begin position="376"/>
        <end position="398"/>
    </location>
</feature>
<evidence type="ECO:0000256" key="3">
    <source>
        <dbReference type="ARBA" id="ARBA00022692"/>
    </source>
</evidence>
<keyword evidence="3 6" id="KW-0812">Transmembrane</keyword>
<evidence type="ECO:0000256" key="1">
    <source>
        <dbReference type="ARBA" id="ARBA00004651"/>
    </source>
</evidence>
<evidence type="ECO:0000256" key="2">
    <source>
        <dbReference type="ARBA" id="ARBA00022475"/>
    </source>
</evidence>
<keyword evidence="5 6" id="KW-0472">Membrane</keyword>
<name>A0A6I6G8L4_9BACT</name>
<dbReference type="AlphaFoldDB" id="A0A6I6G8L4"/>
<dbReference type="RefSeq" id="WP_157478977.1">
    <property type="nucleotide sequence ID" value="NZ_CP046566.1"/>
</dbReference>
<keyword evidence="2" id="KW-1003">Cell membrane</keyword>
<feature type="domain" description="ABC3 transporter permease C-terminal" evidence="7">
    <location>
        <begin position="295"/>
        <end position="408"/>
    </location>
</feature>
<sequence>MRKVINIVWNSLKMALEELRTNKLRTFLSLFGVTIGIFCIIGVLAVVQSLKNNIKDGLKDLGTNTVYVQKWPWGGGGDYPWWKYVKRPEPKYEEMRPIKTRSQYADAVAFMLFNSSNVEYKDNLLTNVSWYGATEEFNRIQEIKLGEGRYISSSEFANGSPVIVMGYENAVKLFDDPQKAVGKQVTIAGRTGTIVGVMKKAGQSMVGAWDFDNIIIVPFNFCRQVVDERNAGRFLLVKGREGVAVADLKDELKGIMRSVRKLRPTEDDNFALNDVTASSQSLDALFTNLNIGGLVIGGFSLIVGLFGIANIMFVTVKERTSQIGLKKAVGAQRSYIMTEFLLESSFLCIIGGLIGLLLVFLITLALSAALPFQVSLSAGIVALAMGISIGVGLMAGIIPAWNAARLDPVVAIRSK</sequence>
<evidence type="ECO:0000256" key="4">
    <source>
        <dbReference type="ARBA" id="ARBA00022989"/>
    </source>
</evidence>
<evidence type="ECO:0000256" key="5">
    <source>
        <dbReference type="ARBA" id="ARBA00023136"/>
    </source>
</evidence>
<feature type="transmembrane region" description="Helical" evidence="6">
    <location>
        <begin position="27"/>
        <end position="47"/>
    </location>
</feature>
<evidence type="ECO:0000256" key="6">
    <source>
        <dbReference type="SAM" id="Phobius"/>
    </source>
</evidence>
<evidence type="ECO:0000313" key="9">
    <source>
        <dbReference type="EMBL" id="QGW28624.1"/>
    </source>
</evidence>
<organism evidence="9 10">
    <name type="scientific">Phnomibacter ginsenosidimutans</name>
    <dbReference type="NCBI Taxonomy" id="2676868"/>
    <lineage>
        <taxon>Bacteria</taxon>
        <taxon>Pseudomonadati</taxon>
        <taxon>Bacteroidota</taxon>
        <taxon>Chitinophagia</taxon>
        <taxon>Chitinophagales</taxon>
        <taxon>Chitinophagaceae</taxon>
        <taxon>Phnomibacter</taxon>
    </lineage>
</organism>
<dbReference type="GO" id="GO:0022857">
    <property type="term" value="F:transmembrane transporter activity"/>
    <property type="evidence" value="ECO:0007669"/>
    <property type="project" value="TreeGrafter"/>
</dbReference>
<reference evidence="9 10" key="1">
    <citation type="submission" date="2019-11" db="EMBL/GenBank/DDBJ databases">
        <authorList>
            <person name="Im W.T."/>
        </authorList>
    </citation>
    <scope>NUCLEOTIDE SEQUENCE [LARGE SCALE GENOMIC DNA]</scope>
    <source>
        <strain evidence="9 10">SB-02</strain>
    </source>
</reference>
<dbReference type="InterPro" id="IPR050250">
    <property type="entry name" value="Macrolide_Exporter_MacB"/>
</dbReference>
<dbReference type="InterPro" id="IPR025857">
    <property type="entry name" value="MacB_PCD"/>
</dbReference>
<dbReference type="Proteomes" id="UP000426027">
    <property type="component" value="Chromosome"/>
</dbReference>
<dbReference type="PANTHER" id="PTHR30572">
    <property type="entry name" value="MEMBRANE COMPONENT OF TRANSPORTER-RELATED"/>
    <property type="match status" value="1"/>
</dbReference>
<feature type="domain" description="MacB-like periplasmic core" evidence="8">
    <location>
        <begin position="26"/>
        <end position="253"/>
    </location>
</feature>
<gene>
    <name evidence="9" type="ORF">GLV81_11420</name>
</gene>
<accession>A0A6I6G8L4</accession>